<name>A0A173XRU3_9FIRM</name>
<feature type="domain" description="Guanylate kinase-like" evidence="1">
    <location>
        <begin position="2"/>
        <end position="193"/>
    </location>
</feature>
<dbReference type="InterPro" id="IPR027417">
    <property type="entry name" value="P-loop_NTPase"/>
</dbReference>
<dbReference type="InterPro" id="IPR020590">
    <property type="entry name" value="Guanylate_kinase_CS"/>
</dbReference>
<dbReference type="Proteomes" id="UP000095706">
    <property type="component" value="Unassembled WGS sequence"/>
</dbReference>
<dbReference type="Pfam" id="PF00625">
    <property type="entry name" value="Guanylate_kin"/>
    <property type="match status" value="1"/>
</dbReference>
<evidence type="ECO:0000313" key="2">
    <source>
        <dbReference type="EMBL" id="CUN53295.1"/>
    </source>
</evidence>
<dbReference type="EMBL" id="CYYV01000002">
    <property type="protein sequence ID" value="CUN53295.1"/>
    <property type="molecule type" value="Genomic_DNA"/>
</dbReference>
<sequence length="198" mass="23149">MGKIYYLMGKSASGKDHIYEHLIQETALDLKPFVLYTTRPIRSGEQDGREYFFVDEKRLSELREAGKIIEERMYSTVQGPWYYFTADDGQIDLAKHDYLGIGTLESYLKLKAYFGEQAMVPLYVEVDDGLRLSRALERERKQTEPKYAEMCRRFLADCEDFTEEKIAEAGIVRRFSNNSTPEDCFSEIQNFVEQQKKL</sequence>
<dbReference type="Gene3D" id="3.40.50.300">
    <property type="entry name" value="P-loop containing nucleotide triphosphate hydrolases"/>
    <property type="match status" value="1"/>
</dbReference>
<dbReference type="GO" id="GO:0004385">
    <property type="term" value="F:GMP kinase activity"/>
    <property type="evidence" value="ECO:0007669"/>
    <property type="project" value="UniProtKB-EC"/>
</dbReference>
<dbReference type="PROSITE" id="PS00856">
    <property type="entry name" value="GUANYLATE_KINASE_1"/>
    <property type="match status" value="1"/>
</dbReference>
<dbReference type="AlphaFoldDB" id="A0A173XRU3"/>
<reference evidence="2 3" key="1">
    <citation type="submission" date="2015-09" db="EMBL/GenBank/DDBJ databases">
        <authorList>
            <consortium name="Pathogen Informatics"/>
        </authorList>
    </citation>
    <scope>NUCLEOTIDE SEQUENCE [LARGE SCALE GENOMIC DNA]</scope>
    <source>
        <strain evidence="2 3">2789STDY5608849</strain>
    </source>
</reference>
<keyword evidence="2" id="KW-0808">Transferase</keyword>
<organism evidence="2 3">
    <name type="scientific">Fusicatenibacter saccharivorans</name>
    <dbReference type="NCBI Taxonomy" id="1150298"/>
    <lineage>
        <taxon>Bacteria</taxon>
        <taxon>Bacillati</taxon>
        <taxon>Bacillota</taxon>
        <taxon>Clostridia</taxon>
        <taxon>Lachnospirales</taxon>
        <taxon>Lachnospiraceae</taxon>
        <taxon>Fusicatenibacter</taxon>
    </lineage>
</organism>
<evidence type="ECO:0000259" key="1">
    <source>
        <dbReference type="PROSITE" id="PS50052"/>
    </source>
</evidence>
<dbReference type="RefSeq" id="WP_055226007.1">
    <property type="nucleotide sequence ID" value="NZ_CAXSRP010000018.1"/>
</dbReference>
<keyword evidence="2" id="KW-0418">Kinase</keyword>
<gene>
    <name evidence="2" type="primary">gmk_1</name>
    <name evidence="2" type="ORF">ERS852406_00320</name>
</gene>
<accession>A0A173XRU3</accession>
<dbReference type="SUPFAM" id="SSF52540">
    <property type="entry name" value="P-loop containing nucleoside triphosphate hydrolases"/>
    <property type="match status" value="1"/>
</dbReference>
<dbReference type="PROSITE" id="PS50052">
    <property type="entry name" value="GUANYLATE_KINASE_2"/>
    <property type="match status" value="1"/>
</dbReference>
<dbReference type="EC" id="2.7.4.8" evidence="2"/>
<dbReference type="InterPro" id="IPR008144">
    <property type="entry name" value="Guanylate_kin-like_dom"/>
</dbReference>
<dbReference type="InterPro" id="IPR008145">
    <property type="entry name" value="GK/Ca_channel_bsu"/>
</dbReference>
<proteinExistence type="predicted"/>
<protein>
    <submittedName>
        <fullName evidence="2">Guanylate kinase</fullName>
        <ecNumber evidence="2">2.7.4.8</ecNumber>
    </submittedName>
</protein>
<evidence type="ECO:0000313" key="3">
    <source>
        <dbReference type="Proteomes" id="UP000095706"/>
    </source>
</evidence>
<dbReference type="SMART" id="SM00072">
    <property type="entry name" value="GuKc"/>
    <property type="match status" value="1"/>
</dbReference>